<dbReference type="GO" id="GO:0071011">
    <property type="term" value="C:precatalytic spliceosome"/>
    <property type="evidence" value="ECO:0007669"/>
    <property type="project" value="TreeGrafter"/>
</dbReference>
<evidence type="ECO:0000256" key="7">
    <source>
        <dbReference type="ARBA" id="ARBA00023242"/>
    </source>
</evidence>
<feature type="compositionally biased region" description="Acidic residues" evidence="9">
    <location>
        <begin position="25"/>
        <end position="34"/>
    </location>
</feature>
<dbReference type="InterPro" id="IPR027105">
    <property type="entry name" value="Prp31"/>
</dbReference>
<feature type="compositionally biased region" description="Basic residues" evidence="9">
    <location>
        <begin position="360"/>
        <end position="370"/>
    </location>
</feature>
<dbReference type="STRING" id="1097556.R4XAH3"/>
<dbReference type="InterPro" id="IPR019175">
    <property type="entry name" value="Prp31_C"/>
</dbReference>
<name>R4XAH3_TAPDE</name>
<accession>R4XAH3</accession>
<dbReference type="Pfam" id="PF09785">
    <property type="entry name" value="Prp31_C"/>
    <property type="match status" value="1"/>
</dbReference>
<dbReference type="InterPro" id="IPR002687">
    <property type="entry name" value="Nop_dom"/>
</dbReference>
<evidence type="ECO:0000256" key="6">
    <source>
        <dbReference type="ARBA" id="ARBA00023187"/>
    </source>
</evidence>
<comment type="similarity">
    <text evidence="2">Belongs to the PRP31 family.</text>
</comment>
<sequence>MSDLDDLLADLADDSGDEGNKSEPDNLELDEEQEAINAQDKNKTQENIGTADGDHVNGDHDNSLGRLLHGRSMQEVLRQIDEYSGKQQRRILGIIEADPEYMLIIKANDISMEIDDEIKRVVEFIKQRYAIRFPELEKIVLHPLQYVRAVRVIGNNSDLVHLKLNEIVSNSLAMSIAVTATTTDGRLLTQEELSSIDQACRIALDLDTAKSKIINYVQSRIETIAPNVTKIVGPLCAAKLIGQAGGVTGLAKCPSCNVPSLGKKQGIMNGFSKIGSQAQGFLYFCELVQSVPDDVRKQAQRQISGKVILAARIDSVHESPSGERGLQFKDELLKKMDKLSEPPDLKDVKALPAPDDPAKSRRGGKKVRKAKEKYAITELQKLRNRMAFGKEEDEVGYGDESEGMGMIGSSSSIRAPVIDKRTRAKLPKAKMKGGQLTGPSALLSNRPDHAAMRLPSLGSSSVSGMQSSLSFSSVQGIELPSLNVDALKKKDDGKWFMGGTYSQIKKP</sequence>
<gene>
    <name evidence="11" type="ORF">TAPDE_002523</name>
</gene>
<keyword evidence="3" id="KW-0507">mRNA processing</keyword>
<dbReference type="InterPro" id="IPR012976">
    <property type="entry name" value="NOSIC"/>
</dbReference>
<keyword evidence="7" id="KW-0539">Nucleus</keyword>
<dbReference type="GO" id="GO:0003723">
    <property type="term" value="F:RNA binding"/>
    <property type="evidence" value="ECO:0007669"/>
    <property type="project" value="UniProtKB-KW"/>
</dbReference>
<feature type="domain" description="Nop" evidence="10">
    <location>
        <begin position="224"/>
        <end position="341"/>
    </location>
</feature>
<dbReference type="Gene3D" id="1.10.287.4070">
    <property type="match status" value="1"/>
</dbReference>
<dbReference type="SUPFAM" id="SSF89124">
    <property type="entry name" value="Nop domain"/>
    <property type="match status" value="1"/>
</dbReference>
<feature type="region of interest" description="Disordered" evidence="9">
    <location>
        <begin position="426"/>
        <end position="446"/>
    </location>
</feature>
<keyword evidence="5" id="KW-0694">RNA-binding</keyword>
<evidence type="ECO:0000256" key="2">
    <source>
        <dbReference type="ARBA" id="ARBA00005572"/>
    </source>
</evidence>
<dbReference type="InterPro" id="IPR042239">
    <property type="entry name" value="Nop_C"/>
</dbReference>
<dbReference type="GO" id="GO:0005687">
    <property type="term" value="C:U4 snRNP"/>
    <property type="evidence" value="ECO:0007669"/>
    <property type="project" value="TreeGrafter"/>
</dbReference>
<evidence type="ECO:0000256" key="8">
    <source>
        <dbReference type="ARBA" id="ARBA00023274"/>
    </source>
</evidence>
<dbReference type="FunFam" id="1.10.287.4070:FF:000003">
    <property type="entry name" value="U4/U6 small nuclear ribonucleoprotein PRP31"/>
    <property type="match status" value="1"/>
</dbReference>
<dbReference type="FunFam" id="1.10.246.90:FF:000002">
    <property type="entry name" value="U4/U6 small nuclear ribonucleoprotein Prp31"/>
    <property type="match status" value="1"/>
</dbReference>
<feature type="compositionally biased region" description="Basic and acidic residues" evidence="9">
    <location>
        <begin position="52"/>
        <end position="63"/>
    </location>
</feature>
<dbReference type="PANTHER" id="PTHR13904">
    <property type="entry name" value="PRE-MRNA SPLICING FACTOR PRP31"/>
    <property type="match status" value="1"/>
</dbReference>
<keyword evidence="12" id="KW-1185">Reference proteome</keyword>
<dbReference type="SMART" id="SM00931">
    <property type="entry name" value="NOSIC"/>
    <property type="match status" value="1"/>
</dbReference>
<evidence type="ECO:0000313" key="12">
    <source>
        <dbReference type="Proteomes" id="UP000013776"/>
    </source>
</evidence>
<dbReference type="Gene3D" id="1.10.246.90">
    <property type="entry name" value="Nop domain"/>
    <property type="match status" value="1"/>
</dbReference>
<evidence type="ECO:0000256" key="9">
    <source>
        <dbReference type="SAM" id="MobiDB-lite"/>
    </source>
</evidence>
<dbReference type="PROSITE" id="PS51358">
    <property type="entry name" value="NOP"/>
    <property type="match status" value="1"/>
</dbReference>
<evidence type="ECO:0000256" key="4">
    <source>
        <dbReference type="ARBA" id="ARBA00022728"/>
    </source>
</evidence>
<evidence type="ECO:0000256" key="3">
    <source>
        <dbReference type="ARBA" id="ARBA00022664"/>
    </source>
</evidence>
<evidence type="ECO:0000256" key="1">
    <source>
        <dbReference type="ARBA" id="ARBA00004123"/>
    </source>
</evidence>
<dbReference type="AlphaFoldDB" id="R4XAH3"/>
<organism evidence="11 12">
    <name type="scientific">Taphrina deformans (strain PYCC 5710 / ATCC 11124 / CBS 356.35 / IMI 108563 / JCM 9778 / NBRC 8474)</name>
    <name type="common">Peach leaf curl fungus</name>
    <name type="synonym">Lalaria deformans</name>
    <dbReference type="NCBI Taxonomy" id="1097556"/>
    <lineage>
        <taxon>Eukaryota</taxon>
        <taxon>Fungi</taxon>
        <taxon>Dikarya</taxon>
        <taxon>Ascomycota</taxon>
        <taxon>Taphrinomycotina</taxon>
        <taxon>Taphrinomycetes</taxon>
        <taxon>Taphrinales</taxon>
        <taxon>Taphrinaceae</taxon>
        <taxon>Taphrina</taxon>
    </lineage>
</organism>
<dbReference type="VEuPathDB" id="FungiDB:TAPDE_002523"/>
<evidence type="ECO:0000256" key="5">
    <source>
        <dbReference type="ARBA" id="ARBA00022884"/>
    </source>
</evidence>
<feature type="region of interest" description="Disordered" evidence="9">
    <location>
        <begin position="1"/>
        <end position="65"/>
    </location>
</feature>
<dbReference type="Proteomes" id="UP000013776">
    <property type="component" value="Unassembled WGS sequence"/>
</dbReference>
<dbReference type="PANTHER" id="PTHR13904:SF0">
    <property type="entry name" value="U4_U6 SMALL NUCLEAR RIBONUCLEOPROTEIN PRP31"/>
    <property type="match status" value="1"/>
</dbReference>
<feature type="compositionally biased region" description="Acidic residues" evidence="9">
    <location>
        <begin position="1"/>
        <end position="17"/>
    </location>
</feature>
<feature type="region of interest" description="Disordered" evidence="9">
    <location>
        <begin position="341"/>
        <end position="370"/>
    </location>
</feature>
<dbReference type="GO" id="GO:0046540">
    <property type="term" value="C:U4/U6 x U5 tri-snRNP complex"/>
    <property type="evidence" value="ECO:0007669"/>
    <property type="project" value="InterPro"/>
</dbReference>
<keyword evidence="8" id="KW-0687">Ribonucleoprotein</keyword>
<protein>
    <submittedName>
        <fullName evidence="11">Pre-mRNA-processing factor 31</fullName>
    </submittedName>
</protein>
<proteinExistence type="inferred from homology"/>
<dbReference type="OrthoDB" id="4771285at2759"/>
<reference evidence="11 12" key="1">
    <citation type="journal article" date="2013" name="MBio">
        <title>Genome sequencing of the plant pathogen Taphrina deformans, the causal agent of peach leaf curl.</title>
        <authorList>
            <person name="Cisse O.H."/>
            <person name="Almeida J.M.G.C.F."/>
            <person name="Fonseca A."/>
            <person name="Kumar A.A."/>
            <person name="Salojaervi J."/>
            <person name="Overmyer K."/>
            <person name="Hauser P.M."/>
            <person name="Pagni M."/>
        </authorList>
    </citation>
    <scope>NUCLEOTIDE SEQUENCE [LARGE SCALE GENOMIC DNA]</scope>
    <source>
        <strain evidence="12">PYCC 5710 / ATCC 11124 / CBS 356.35 / IMI 108563 / JCM 9778 / NBRC 8474</strain>
    </source>
</reference>
<keyword evidence="4" id="KW-0747">Spliceosome</keyword>
<dbReference type="eggNOG" id="KOG2574">
    <property type="taxonomic scope" value="Eukaryota"/>
</dbReference>
<comment type="subcellular location">
    <subcellularLocation>
        <location evidence="1">Nucleus</location>
    </subcellularLocation>
</comment>
<dbReference type="EMBL" id="CAHR02000087">
    <property type="protein sequence ID" value="CCG82507.1"/>
    <property type="molecule type" value="Genomic_DNA"/>
</dbReference>
<comment type="caution">
    <text evidence="11">The sequence shown here is derived from an EMBL/GenBank/DDBJ whole genome shotgun (WGS) entry which is preliminary data.</text>
</comment>
<evidence type="ECO:0000259" key="10">
    <source>
        <dbReference type="PROSITE" id="PS51358"/>
    </source>
</evidence>
<dbReference type="Pfam" id="PF01798">
    <property type="entry name" value="Nop"/>
    <property type="match status" value="1"/>
</dbReference>
<dbReference type="GO" id="GO:0000244">
    <property type="term" value="P:spliceosomal tri-snRNP complex assembly"/>
    <property type="evidence" value="ECO:0007669"/>
    <property type="project" value="InterPro"/>
</dbReference>
<dbReference type="InterPro" id="IPR036070">
    <property type="entry name" value="Nop_dom_sf"/>
</dbReference>
<keyword evidence="6" id="KW-0508">mRNA splicing</keyword>
<evidence type="ECO:0000313" key="11">
    <source>
        <dbReference type="EMBL" id="CCG82507.1"/>
    </source>
</evidence>